<accession>A0A177M3U8</accession>
<dbReference type="Proteomes" id="UP000077763">
    <property type="component" value="Unassembled WGS sequence"/>
</dbReference>
<dbReference type="InterPro" id="IPR035093">
    <property type="entry name" value="RelE/ParE_toxin_dom_sf"/>
</dbReference>
<dbReference type="AlphaFoldDB" id="A0A177M3U8"/>
<keyword evidence="1" id="KW-1277">Toxin-antitoxin system</keyword>
<organism evidence="2 3">
    <name type="scientific">Methylomonas methanica</name>
    <dbReference type="NCBI Taxonomy" id="421"/>
    <lineage>
        <taxon>Bacteria</taxon>
        <taxon>Pseudomonadati</taxon>
        <taxon>Pseudomonadota</taxon>
        <taxon>Gammaproteobacteria</taxon>
        <taxon>Methylococcales</taxon>
        <taxon>Methylococcaceae</taxon>
        <taxon>Methylomonas</taxon>
    </lineage>
</organism>
<protein>
    <recommendedName>
        <fullName evidence="4">Plasmid stabilization system</fullName>
    </recommendedName>
</protein>
<evidence type="ECO:0000313" key="3">
    <source>
        <dbReference type="Proteomes" id="UP000077763"/>
    </source>
</evidence>
<name>A0A177M3U8_METMH</name>
<dbReference type="Pfam" id="PF05016">
    <property type="entry name" value="ParE_toxin"/>
    <property type="match status" value="1"/>
</dbReference>
<sequence length="97" mass="11585">MNYRFHPGAQHEHLEIIGFYESRQPGLGAAYLAEFESFIISVVNMPERYRVERKPNIRMVSLIKFPYRIIFRDNHAGIRILAVSHKKRRPDYWLGRL</sequence>
<comment type="caution">
    <text evidence="2">The sequence shown here is derived from an EMBL/GenBank/DDBJ whole genome shotgun (WGS) entry which is preliminary data.</text>
</comment>
<dbReference type="EMBL" id="LUUH01000077">
    <property type="protein sequence ID" value="OAI00397.1"/>
    <property type="molecule type" value="Genomic_DNA"/>
</dbReference>
<evidence type="ECO:0000313" key="2">
    <source>
        <dbReference type="EMBL" id="OAI00397.1"/>
    </source>
</evidence>
<dbReference type="RefSeq" id="WP_064037887.1">
    <property type="nucleotide sequence ID" value="NZ_LUUH01000077.1"/>
</dbReference>
<evidence type="ECO:0000256" key="1">
    <source>
        <dbReference type="ARBA" id="ARBA00022649"/>
    </source>
</evidence>
<gene>
    <name evidence="2" type="ORF">A1353_01495</name>
</gene>
<evidence type="ECO:0008006" key="4">
    <source>
        <dbReference type="Google" id="ProtNLM"/>
    </source>
</evidence>
<proteinExistence type="predicted"/>
<dbReference type="InterPro" id="IPR007712">
    <property type="entry name" value="RelE/ParE_toxin"/>
</dbReference>
<dbReference type="Gene3D" id="3.30.2310.20">
    <property type="entry name" value="RelE-like"/>
    <property type="match status" value="1"/>
</dbReference>
<reference evidence="2 3" key="1">
    <citation type="submission" date="2016-03" db="EMBL/GenBank/DDBJ databases">
        <authorList>
            <person name="Ploux O."/>
        </authorList>
    </citation>
    <scope>NUCLEOTIDE SEQUENCE [LARGE SCALE GENOMIC DNA]</scope>
    <source>
        <strain evidence="2 3">R-45371</strain>
    </source>
</reference>